<dbReference type="EMBL" id="BOMH01000025">
    <property type="protein sequence ID" value="GID65470.1"/>
    <property type="molecule type" value="Genomic_DNA"/>
</dbReference>
<evidence type="ECO:0000256" key="1">
    <source>
        <dbReference type="SAM" id="MobiDB-lite"/>
    </source>
</evidence>
<dbReference type="Proteomes" id="UP000619479">
    <property type="component" value="Unassembled WGS sequence"/>
</dbReference>
<sequence>MPENAGRETSSRALLVLAVTTVLAVLGFATAVTILQAGSPSSPNPPAPPLNWAMPTPSPAVSILPAPSAALPTGSYQPPIDTRPVRDGARPQPGTTARHSAPASRSAAAVRTSSTPPGLVVGTTIGLGLPIMPGYRVRYRDSAVGVGVITAADAPADRMDARFVTRAGRADAGCLSFESAGRPGYFLRHRDFVLRLEQATGAPLFDRDATFCPVANGDGTALRSVNYPDRHLVVAGGGIQLAAVPARWATGFQALAPL</sequence>
<dbReference type="SUPFAM" id="SSF110221">
    <property type="entry name" value="AbfB domain"/>
    <property type="match status" value="1"/>
</dbReference>
<name>A0A919INY5_9ACTN</name>
<dbReference type="AlphaFoldDB" id="A0A919INY5"/>
<proteinExistence type="predicted"/>
<dbReference type="CDD" id="cd23399">
    <property type="entry name" value="beta-trefoil_ABD_ABFB"/>
    <property type="match status" value="1"/>
</dbReference>
<evidence type="ECO:0000313" key="3">
    <source>
        <dbReference type="EMBL" id="GID65470.1"/>
    </source>
</evidence>
<dbReference type="InterPro" id="IPR007934">
    <property type="entry name" value="AbfB_ABD"/>
</dbReference>
<feature type="compositionally biased region" description="Low complexity" evidence="1">
    <location>
        <begin position="95"/>
        <end position="115"/>
    </location>
</feature>
<dbReference type="Gene3D" id="2.80.10.50">
    <property type="match status" value="1"/>
</dbReference>
<dbReference type="GO" id="GO:0046556">
    <property type="term" value="F:alpha-L-arabinofuranosidase activity"/>
    <property type="evidence" value="ECO:0007669"/>
    <property type="project" value="InterPro"/>
</dbReference>
<reference evidence="3" key="1">
    <citation type="submission" date="2021-01" db="EMBL/GenBank/DDBJ databases">
        <title>Whole genome shotgun sequence of Actinoplanes cyaneus NBRC 14990.</title>
        <authorList>
            <person name="Komaki H."/>
            <person name="Tamura T."/>
        </authorList>
    </citation>
    <scope>NUCLEOTIDE SEQUENCE</scope>
    <source>
        <strain evidence="3">NBRC 14990</strain>
    </source>
</reference>
<evidence type="ECO:0000259" key="2">
    <source>
        <dbReference type="Pfam" id="PF05270"/>
    </source>
</evidence>
<organism evidence="3 4">
    <name type="scientific">Actinoplanes cyaneus</name>
    <dbReference type="NCBI Taxonomy" id="52696"/>
    <lineage>
        <taxon>Bacteria</taxon>
        <taxon>Bacillati</taxon>
        <taxon>Actinomycetota</taxon>
        <taxon>Actinomycetes</taxon>
        <taxon>Micromonosporales</taxon>
        <taxon>Micromonosporaceae</taxon>
        <taxon>Actinoplanes</taxon>
    </lineage>
</organism>
<evidence type="ECO:0000313" key="4">
    <source>
        <dbReference type="Proteomes" id="UP000619479"/>
    </source>
</evidence>
<protein>
    <recommendedName>
        <fullName evidence="2">Alpha-L-arabinofuranosidase B arabinose-binding domain-containing protein</fullName>
    </recommendedName>
</protein>
<feature type="region of interest" description="Disordered" evidence="1">
    <location>
        <begin position="63"/>
        <end position="115"/>
    </location>
</feature>
<dbReference type="InterPro" id="IPR036195">
    <property type="entry name" value="AbfB_ABD_sf"/>
</dbReference>
<dbReference type="GO" id="GO:0046373">
    <property type="term" value="P:L-arabinose metabolic process"/>
    <property type="evidence" value="ECO:0007669"/>
    <property type="project" value="InterPro"/>
</dbReference>
<dbReference type="Pfam" id="PF05270">
    <property type="entry name" value="AbfB"/>
    <property type="match status" value="1"/>
</dbReference>
<keyword evidence="4" id="KW-1185">Reference proteome</keyword>
<feature type="domain" description="Alpha-L-arabinofuranosidase B arabinose-binding" evidence="2">
    <location>
        <begin position="138"/>
        <end position="234"/>
    </location>
</feature>
<accession>A0A919INY5</accession>
<gene>
    <name evidence="3" type="ORF">Acy02nite_33510</name>
</gene>
<comment type="caution">
    <text evidence="3">The sequence shown here is derived from an EMBL/GenBank/DDBJ whole genome shotgun (WGS) entry which is preliminary data.</text>
</comment>
<dbReference type="RefSeq" id="WP_203741540.1">
    <property type="nucleotide sequence ID" value="NZ_BAAAUC010000003.1"/>
</dbReference>